<proteinExistence type="inferred from homology"/>
<dbReference type="Gene3D" id="3.40.50.720">
    <property type="entry name" value="NAD(P)-binding Rossmann-like Domain"/>
    <property type="match status" value="1"/>
</dbReference>
<keyword evidence="3" id="KW-1185">Reference proteome</keyword>
<evidence type="ECO:0000313" key="3">
    <source>
        <dbReference type="Proteomes" id="UP000027466"/>
    </source>
</evidence>
<accession>A0A069PNX7</accession>
<dbReference type="STRING" id="60547.GCA_000751215_06545"/>
<dbReference type="InterPro" id="IPR036291">
    <property type="entry name" value="NAD(P)-bd_dom_sf"/>
</dbReference>
<dbReference type="PANTHER" id="PTHR43976">
    <property type="entry name" value="SHORT CHAIN DEHYDROGENASE"/>
    <property type="match status" value="1"/>
</dbReference>
<dbReference type="InterPro" id="IPR051911">
    <property type="entry name" value="SDR_oxidoreductase"/>
</dbReference>
<dbReference type="CDD" id="cd05374">
    <property type="entry name" value="17beta-HSD-like_SDR_c"/>
    <property type="match status" value="1"/>
</dbReference>
<dbReference type="PROSITE" id="PS00061">
    <property type="entry name" value="ADH_SHORT"/>
    <property type="match status" value="1"/>
</dbReference>
<dbReference type="Pfam" id="PF00106">
    <property type="entry name" value="adh_short"/>
    <property type="match status" value="1"/>
</dbReference>
<dbReference type="InterPro" id="IPR020904">
    <property type="entry name" value="Sc_DH/Rdtase_CS"/>
</dbReference>
<dbReference type="PRINTS" id="PR00080">
    <property type="entry name" value="SDRFAMILY"/>
</dbReference>
<name>A0A069PNX7_9BURK</name>
<dbReference type="PANTHER" id="PTHR43976:SF9">
    <property type="entry name" value="OXIDOREDUCTASE"/>
    <property type="match status" value="1"/>
</dbReference>
<dbReference type="SUPFAM" id="SSF51735">
    <property type="entry name" value="NAD(P)-binding Rossmann-fold domains"/>
    <property type="match status" value="1"/>
</dbReference>
<comment type="caution">
    <text evidence="2">The sequence shown here is derived from an EMBL/GenBank/DDBJ whole genome shotgun (WGS) entry which is preliminary data.</text>
</comment>
<dbReference type="RefSeq" id="WP_035939798.1">
    <property type="nucleotide sequence ID" value="NZ_CADFFX010000023.1"/>
</dbReference>
<dbReference type="EMBL" id="JFHC01000017">
    <property type="protein sequence ID" value="KDR42330.1"/>
    <property type="molecule type" value="Genomic_DNA"/>
</dbReference>
<dbReference type="InterPro" id="IPR002347">
    <property type="entry name" value="SDR_fam"/>
</dbReference>
<evidence type="ECO:0000256" key="1">
    <source>
        <dbReference type="RuleBase" id="RU000363"/>
    </source>
</evidence>
<dbReference type="PRINTS" id="PR00081">
    <property type="entry name" value="GDHRDH"/>
</dbReference>
<reference evidence="2 3" key="1">
    <citation type="submission" date="2014-03" db="EMBL/GenBank/DDBJ databases">
        <title>Draft Genome Sequences of Four Burkholderia Strains.</title>
        <authorList>
            <person name="Liu X.Y."/>
            <person name="Li C.X."/>
            <person name="Xu J.H."/>
        </authorList>
    </citation>
    <scope>NUCLEOTIDE SEQUENCE [LARGE SCALE GENOMIC DNA]</scope>
    <source>
        <strain evidence="2 3">DSM 50014</strain>
    </source>
</reference>
<gene>
    <name evidence="2" type="ORF">BG61_09520</name>
</gene>
<sequence>MSKTILITGASSGFGRDTAQMLAQAGHRVFASMRDVADRNRPHAEALHAKGIHVVELDVTDDISVERGVTFVLEQAGCLDVLVNNAGIGSAGVSEAFTTEQVRALFDVNVLGIQRTLRAVLPAFRHQGEGLVINIGSILGRVTFPFFGLYGASKFAIEALTDSYRYELSQLGVEVVLVQPSNYPTNIFANAQRPGDVARGLDYGELGGIIPGKMVETLMDLFESENAPNPHDVAEAIARIVERPNGTRPARLVVGQAFGADAMNGQALSVQAEFMEALGLAQLAEPRMGPAAA</sequence>
<evidence type="ECO:0000313" key="2">
    <source>
        <dbReference type="EMBL" id="KDR42330.1"/>
    </source>
</evidence>
<protein>
    <submittedName>
        <fullName evidence="2">17-beta-hydroxysteroid dehydrogenase</fullName>
    </submittedName>
</protein>
<comment type="similarity">
    <text evidence="1">Belongs to the short-chain dehydrogenases/reductases (SDR) family.</text>
</comment>
<dbReference type="Proteomes" id="UP000027466">
    <property type="component" value="Unassembled WGS sequence"/>
</dbReference>
<dbReference type="AlphaFoldDB" id="A0A069PNX7"/>
<organism evidence="2 3">
    <name type="scientific">Caballeronia glathei</name>
    <dbReference type="NCBI Taxonomy" id="60547"/>
    <lineage>
        <taxon>Bacteria</taxon>
        <taxon>Pseudomonadati</taxon>
        <taxon>Pseudomonadota</taxon>
        <taxon>Betaproteobacteria</taxon>
        <taxon>Burkholderiales</taxon>
        <taxon>Burkholderiaceae</taxon>
        <taxon>Caballeronia</taxon>
    </lineage>
</organism>